<organism evidence="1 2">
    <name type="scientific">Nesidiocoris tenuis</name>
    <dbReference type="NCBI Taxonomy" id="355587"/>
    <lineage>
        <taxon>Eukaryota</taxon>
        <taxon>Metazoa</taxon>
        <taxon>Ecdysozoa</taxon>
        <taxon>Arthropoda</taxon>
        <taxon>Hexapoda</taxon>
        <taxon>Insecta</taxon>
        <taxon>Pterygota</taxon>
        <taxon>Neoptera</taxon>
        <taxon>Paraneoptera</taxon>
        <taxon>Hemiptera</taxon>
        <taxon>Heteroptera</taxon>
        <taxon>Panheteroptera</taxon>
        <taxon>Cimicomorpha</taxon>
        <taxon>Miridae</taxon>
        <taxon>Dicyphina</taxon>
        <taxon>Nesidiocoris</taxon>
    </lineage>
</organism>
<dbReference type="Proteomes" id="UP000479000">
    <property type="component" value="Unassembled WGS sequence"/>
</dbReference>
<gene>
    <name evidence="1" type="ORF">NTEN_LOCUS23304</name>
</gene>
<evidence type="ECO:0000313" key="2">
    <source>
        <dbReference type="Proteomes" id="UP000479000"/>
    </source>
</evidence>
<proteinExistence type="predicted"/>
<name>A0A6H5HMP6_9HEMI</name>
<dbReference type="AlphaFoldDB" id="A0A6H5HMP6"/>
<protein>
    <submittedName>
        <fullName evidence="1">Uncharacterized protein</fullName>
    </submittedName>
</protein>
<dbReference type="EMBL" id="CADCXU010034172">
    <property type="protein sequence ID" value="CAB0019592.1"/>
    <property type="molecule type" value="Genomic_DNA"/>
</dbReference>
<sequence length="87" mass="10035">MVNMLESRPRSGKTEWSYGRRHMRLDPIATRQDVTPKYEATSQRAEQQLIRAYEVQHVLSFGGCQPVGYCPATSQEPAIKKLETRRL</sequence>
<keyword evidence="2" id="KW-1185">Reference proteome</keyword>
<evidence type="ECO:0000313" key="1">
    <source>
        <dbReference type="EMBL" id="CAB0019592.1"/>
    </source>
</evidence>
<reference evidence="1 2" key="1">
    <citation type="submission" date="2020-02" db="EMBL/GenBank/DDBJ databases">
        <authorList>
            <person name="Ferguson B K."/>
        </authorList>
    </citation>
    <scope>NUCLEOTIDE SEQUENCE [LARGE SCALE GENOMIC DNA]</scope>
</reference>
<feature type="non-terminal residue" evidence="1">
    <location>
        <position position="87"/>
    </location>
</feature>
<accession>A0A6H5HMP6</accession>